<sequence>MNNNFELPPLLRLPPELRREIYSYLNLAPSPEEEITTINYALDWPFFEHPSSTTFTAHQVDRCRCPQQSSRRTNTRTEDHIYTRYVCHGPEVQFATRSRSLWVLEKPGPAFNILRPASQDEKERRPDAGIISVNKTIYRETIPLLYRQRNFLFLTSICSRGRYQAYATQQWLSLHTAYARSQITSISLLCQENEEDCRLRDVAMSYVNFSKFALRHLVNFQSLCLNVWSSDIPLYPFAMLFHRPEMRIYVKTHVGDPELYGFYDEGTFMSQFGDPNGQWAESYEKHVKELGSEEHDSEESVVDEVV</sequence>
<proteinExistence type="predicted"/>
<reference evidence="1" key="1">
    <citation type="journal article" date="2020" name="Stud. Mycol.">
        <title>101 Dothideomycetes genomes: a test case for predicting lifestyles and emergence of pathogens.</title>
        <authorList>
            <person name="Haridas S."/>
            <person name="Albert R."/>
            <person name="Binder M."/>
            <person name="Bloem J."/>
            <person name="Labutti K."/>
            <person name="Salamov A."/>
            <person name="Andreopoulos B."/>
            <person name="Baker S."/>
            <person name="Barry K."/>
            <person name="Bills G."/>
            <person name="Bluhm B."/>
            <person name="Cannon C."/>
            <person name="Castanera R."/>
            <person name="Culley D."/>
            <person name="Daum C."/>
            <person name="Ezra D."/>
            <person name="Gonzalez J."/>
            <person name="Henrissat B."/>
            <person name="Kuo A."/>
            <person name="Liang C."/>
            <person name="Lipzen A."/>
            <person name="Lutzoni F."/>
            <person name="Magnuson J."/>
            <person name="Mondo S."/>
            <person name="Nolan M."/>
            <person name="Ohm R."/>
            <person name="Pangilinan J."/>
            <person name="Park H.-J."/>
            <person name="Ramirez L."/>
            <person name="Alfaro M."/>
            <person name="Sun H."/>
            <person name="Tritt A."/>
            <person name="Yoshinaga Y."/>
            <person name="Zwiers L.-H."/>
            <person name="Turgeon B."/>
            <person name="Goodwin S."/>
            <person name="Spatafora J."/>
            <person name="Crous P."/>
            <person name="Grigoriev I."/>
        </authorList>
    </citation>
    <scope>NUCLEOTIDE SEQUENCE</scope>
    <source>
        <strain evidence="1">CBS 175.79</strain>
    </source>
</reference>
<name>A0A6A5XZF5_9PLEO</name>
<evidence type="ECO:0000313" key="1">
    <source>
        <dbReference type="EMBL" id="KAF2018359.1"/>
    </source>
</evidence>
<dbReference type="RefSeq" id="XP_033386698.1">
    <property type="nucleotide sequence ID" value="XM_033530976.1"/>
</dbReference>
<dbReference type="GeneID" id="54288373"/>
<keyword evidence="2" id="KW-1185">Reference proteome</keyword>
<evidence type="ECO:0008006" key="3">
    <source>
        <dbReference type="Google" id="ProtNLM"/>
    </source>
</evidence>
<dbReference type="Proteomes" id="UP000799778">
    <property type="component" value="Unassembled WGS sequence"/>
</dbReference>
<protein>
    <recommendedName>
        <fullName evidence="3">F-box domain-containing protein</fullName>
    </recommendedName>
</protein>
<gene>
    <name evidence="1" type="ORF">BU24DRAFT_449818</name>
</gene>
<evidence type="ECO:0000313" key="2">
    <source>
        <dbReference type="Proteomes" id="UP000799778"/>
    </source>
</evidence>
<dbReference type="AlphaFoldDB" id="A0A6A5XZF5"/>
<accession>A0A6A5XZF5</accession>
<dbReference type="EMBL" id="ML978068">
    <property type="protein sequence ID" value="KAF2018359.1"/>
    <property type="molecule type" value="Genomic_DNA"/>
</dbReference>
<dbReference type="OrthoDB" id="3750348at2759"/>
<organism evidence="1 2">
    <name type="scientific">Aaosphaeria arxii CBS 175.79</name>
    <dbReference type="NCBI Taxonomy" id="1450172"/>
    <lineage>
        <taxon>Eukaryota</taxon>
        <taxon>Fungi</taxon>
        <taxon>Dikarya</taxon>
        <taxon>Ascomycota</taxon>
        <taxon>Pezizomycotina</taxon>
        <taxon>Dothideomycetes</taxon>
        <taxon>Pleosporomycetidae</taxon>
        <taxon>Pleosporales</taxon>
        <taxon>Pleosporales incertae sedis</taxon>
        <taxon>Aaosphaeria</taxon>
    </lineage>
</organism>